<protein>
    <submittedName>
        <fullName evidence="1">Uncharacterized protein</fullName>
    </submittedName>
</protein>
<evidence type="ECO:0000313" key="1">
    <source>
        <dbReference type="EMBL" id="DAE16790.1"/>
    </source>
</evidence>
<dbReference type="EMBL" id="BK015631">
    <property type="protein sequence ID" value="DAE16790.1"/>
    <property type="molecule type" value="Genomic_DNA"/>
</dbReference>
<reference evidence="1" key="1">
    <citation type="journal article" date="2021" name="Proc. Natl. Acad. Sci. U.S.A.">
        <title>A Catalog of Tens of Thousands of Viruses from Human Metagenomes Reveals Hidden Associations with Chronic Diseases.</title>
        <authorList>
            <person name="Tisza M.J."/>
            <person name="Buck C.B."/>
        </authorList>
    </citation>
    <scope>NUCLEOTIDE SEQUENCE</scope>
    <source>
        <strain evidence="1">CtVii20</strain>
    </source>
</reference>
<name>A0A8S5QBV8_9CAUD</name>
<organism evidence="1">
    <name type="scientific">Siphoviridae sp. ctVii20</name>
    <dbReference type="NCBI Taxonomy" id="2825533"/>
    <lineage>
        <taxon>Viruses</taxon>
        <taxon>Duplodnaviria</taxon>
        <taxon>Heunggongvirae</taxon>
        <taxon>Uroviricota</taxon>
        <taxon>Caudoviricetes</taxon>
    </lineage>
</organism>
<accession>A0A8S5QBV8</accession>
<proteinExistence type="predicted"/>
<sequence>MDEGRVNGRGLEHSALSLELDSLRRFVQFPSANPSPVSSPFPGKGPRAEAISRYWFRVVRNPSATKPLLPSISVSISVSLDGG</sequence>